<evidence type="ECO:0000313" key="4">
    <source>
        <dbReference type="Proteomes" id="UP000178485"/>
    </source>
</evidence>
<dbReference type="KEGG" id="pmuc:ING2E5A_2603"/>
<dbReference type="RefSeq" id="WP_071137695.1">
    <property type="nucleotide sequence ID" value="NZ_LT608328.1"/>
</dbReference>
<protein>
    <recommendedName>
        <fullName evidence="2">YCII-related domain-containing protein</fullName>
    </recommendedName>
</protein>
<proteinExistence type="inferred from homology"/>
<reference evidence="3 4" key="1">
    <citation type="submission" date="2016-08" db="EMBL/GenBank/DDBJ databases">
        <authorList>
            <person name="Seilhamer J.J."/>
        </authorList>
    </citation>
    <scope>NUCLEOTIDE SEQUENCE [LARGE SCALE GENOMIC DNA]</scope>
    <source>
        <strain evidence="3">ING2-E5A</strain>
    </source>
</reference>
<evidence type="ECO:0000259" key="2">
    <source>
        <dbReference type="Pfam" id="PF03795"/>
    </source>
</evidence>
<dbReference type="SUPFAM" id="SSF54909">
    <property type="entry name" value="Dimeric alpha+beta barrel"/>
    <property type="match status" value="1"/>
</dbReference>
<dbReference type="Proteomes" id="UP000178485">
    <property type="component" value="Chromosome i"/>
</dbReference>
<gene>
    <name evidence="3" type="ORF">ING2E5A_2603</name>
</gene>
<feature type="domain" description="YCII-related" evidence="2">
    <location>
        <begin position="54"/>
        <end position="128"/>
    </location>
</feature>
<accession>A0A1G4GA24</accession>
<dbReference type="Gene3D" id="3.30.70.1060">
    <property type="entry name" value="Dimeric alpha+beta barrel"/>
    <property type="match status" value="1"/>
</dbReference>
<keyword evidence="4" id="KW-1185">Reference proteome</keyword>
<dbReference type="Pfam" id="PF03795">
    <property type="entry name" value="YCII"/>
    <property type="match status" value="1"/>
</dbReference>
<dbReference type="EMBL" id="LT608328">
    <property type="protein sequence ID" value="SCM59399.1"/>
    <property type="molecule type" value="Genomic_DNA"/>
</dbReference>
<dbReference type="AlphaFoldDB" id="A0A1G4GA24"/>
<dbReference type="InterPro" id="IPR011008">
    <property type="entry name" value="Dimeric_a/b-barrel"/>
</dbReference>
<name>A0A1G4GA24_9BACT</name>
<dbReference type="STRING" id="1642646.ING2E5A_2603"/>
<organism evidence="3 4">
    <name type="scientific">Petrimonas mucosa</name>
    <dbReference type="NCBI Taxonomy" id="1642646"/>
    <lineage>
        <taxon>Bacteria</taxon>
        <taxon>Pseudomonadati</taxon>
        <taxon>Bacteroidota</taxon>
        <taxon>Bacteroidia</taxon>
        <taxon>Bacteroidales</taxon>
        <taxon>Dysgonomonadaceae</taxon>
        <taxon>Petrimonas</taxon>
    </lineage>
</organism>
<evidence type="ECO:0000256" key="1">
    <source>
        <dbReference type="ARBA" id="ARBA00007689"/>
    </source>
</evidence>
<sequence length="157" mass="17361">MTYPAFASFHSVLQERGKKAKAETTTVNPAYDAALAKKLGADDYGMKSFVLVILKTGPNTTADAALVSECFRGHMENINRLVKEGKLVVAGPLAKNEQHYRGIFILSVDTTEEAEKLLESDPAVREKLLAADLYQWYGSAALPLYLEQADKIWKKQP</sequence>
<evidence type="ECO:0000313" key="3">
    <source>
        <dbReference type="EMBL" id="SCM59399.1"/>
    </source>
</evidence>
<comment type="similarity">
    <text evidence="1">Belongs to the YciI family.</text>
</comment>
<dbReference type="InterPro" id="IPR005545">
    <property type="entry name" value="YCII"/>
</dbReference>